<name>L7VRN3_9BACT</name>
<evidence type="ECO:0000256" key="3">
    <source>
        <dbReference type="ARBA" id="ARBA00022643"/>
    </source>
</evidence>
<dbReference type="PANTHER" id="PTHR33798">
    <property type="entry name" value="FLAVOPROTEIN OXYGENASE"/>
    <property type="match status" value="1"/>
</dbReference>
<accession>L7VRN3</accession>
<protein>
    <submittedName>
        <fullName evidence="6">Conserved protein</fullName>
    </submittedName>
</protein>
<comment type="cofactor">
    <cofactor evidence="1">
        <name>FMN</name>
        <dbReference type="ChEBI" id="CHEBI:58210"/>
    </cofactor>
</comment>
<evidence type="ECO:0000256" key="1">
    <source>
        <dbReference type="ARBA" id="ARBA00001917"/>
    </source>
</evidence>
<dbReference type="EMBL" id="JX649879">
    <property type="protein sequence ID" value="AGC71667.1"/>
    <property type="molecule type" value="Genomic_DNA"/>
</dbReference>
<reference evidence="6" key="1">
    <citation type="submission" date="2012-09" db="EMBL/GenBank/DDBJ databases">
        <title>Metagenomic Characterization of a Microbial Community in Wastewater Detects High Levels of Antibiotic Resistance.</title>
        <authorList>
            <person name="Abrams M."/>
            <person name="Caldwell A."/>
            <person name="Vandaei E."/>
            <person name="Lee W."/>
            <person name="Perrott J."/>
            <person name="Khan S.Y."/>
            <person name="Ta J."/>
            <person name="Romero D."/>
            <person name="Nguyen V."/>
            <person name="Pourmand N."/>
            <person name="Ouverney C.C."/>
        </authorList>
    </citation>
    <scope>NUCLEOTIDE SEQUENCE</scope>
</reference>
<proteinExistence type="inferred from homology"/>
<dbReference type="PANTHER" id="PTHR33798:SF5">
    <property type="entry name" value="FLAVIN REDUCTASE LIKE DOMAIN-CONTAINING PROTEIN"/>
    <property type="match status" value="1"/>
</dbReference>
<dbReference type="GO" id="GO:0016646">
    <property type="term" value="F:oxidoreductase activity, acting on the CH-NH group of donors, NAD or NADP as acceptor"/>
    <property type="evidence" value="ECO:0007669"/>
    <property type="project" value="UniProtKB-ARBA"/>
</dbReference>
<dbReference type="Pfam" id="PF01613">
    <property type="entry name" value="Flavin_Reduct"/>
    <property type="match status" value="1"/>
</dbReference>
<evidence type="ECO:0000256" key="2">
    <source>
        <dbReference type="ARBA" id="ARBA00022630"/>
    </source>
</evidence>
<evidence type="ECO:0000313" key="6">
    <source>
        <dbReference type="EMBL" id="AGC71667.1"/>
    </source>
</evidence>
<dbReference type="SMART" id="SM00903">
    <property type="entry name" value="Flavin_Reduct"/>
    <property type="match status" value="1"/>
</dbReference>
<evidence type="ECO:0000259" key="5">
    <source>
        <dbReference type="SMART" id="SM00903"/>
    </source>
</evidence>
<sequence>MRVDPSEISARKIYRLMTFAIAPRPIAWVGTVSQAGVTNLAPFSFFNGVCASPPTVIFSCSVRRDGSVKDTLRNLEQVPEFTISTVSFSQGDEMNQTSTELAYGESEFDTYQIAAQPSERIAPPRVQQAKLAFECTLQQLIPVGEGPLSATLVLGRVVLVHIDDSVIDPQGDPMADRLDLIGRMGGDGYCRTREQFTLHRPK</sequence>
<dbReference type="InterPro" id="IPR002563">
    <property type="entry name" value="Flavin_Rdtase-like_dom"/>
</dbReference>
<feature type="domain" description="Flavin reductase like" evidence="5">
    <location>
        <begin position="19"/>
        <end position="183"/>
    </location>
</feature>
<dbReference type="Gene3D" id="2.30.110.10">
    <property type="entry name" value="Electron Transport, Fmn-binding Protein, Chain A"/>
    <property type="match status" value="1"/>
</dbReference>
<organism evidence="6">
    <name type="scientific">uncultured bacterium A1Q1_fos_2386</name>
    <dbReference type="NCBI Taxonomy" id="1256568"/>
    <lineage>
        <taxon>Bacteria</taxon>
        <taxon>environmental samples</taxon>
    </lineage>
</organism>
<evidence type="ECO:0000256" key="4">
    <source>
        <dbReference type="ARBA" id="ARBA00038054"/>
    </source>
</evidence>
<dbReference type="GO" id="GO:0010181">
    <property type="term" value="F:FMN binding"/>
    <property type="evidence" value="ECO:0007669"/>
    <property type="project" value="InterPro"/>
</dbReference>
<keyword evidence="2" id="KW-0285">Flavoprotein</keyword>
<dbReference type="InterPro" id="IPR012349">
    <property type="entry name" value="Split_barrel_FMN-bd"/>
</dbReference>
<comment type="similarity">
    <text evidence="4">Belongs to the flavoredoxin family.</text>
</comment>
<dbReference type="SUPFAM" id="SSF50475">
    <property type="entry name" value="FMN-binding split barrel"/>
    <property type="match status" value="1"/>
</dbReference>
<keyword evidence="3" id="KW-0288">FMN</keyword>
<dbReference type="AlphaFoldDB" id="L7VRN3"/>